<dbReference type="AlphaFoldDB" id="A0A915B223"/>
<organism evidence="1 2">
    <name type="scientific">Parascaris univalens</name>
    <name type="common">Nematode worm</name>
    <dbReference type="NCBI Taxonomy" id="6257"/>
    <lineage>
        <taxon>Eukaryota</taxon>
        <taxon>Metazoa</taxon>
        <taxon>Ecdysozoa</taxon>
        <taxon>Nematoda</taxon>
        <taxon>Chromadorea</taxon>
        <taxon>Rhabditida</taxon>
        <taxon>Spirurina</taxon>
        <taxon>Ascaridomorpha</taxon>
        <taxon>Ascaridoidea</taxon>
        <taxon>Ascarididae</taxon>
        <taxon>Parascaris</taxon>
    </lineage>
</organism>
<sequence length="102" mass="11753">MKSQRTDNRRTGERIERTHFVGIRFTEGSQMERFFQFAASPEISVRARKPCINSRDSASVLKYVWSCYPLITNNVLLCGRSSTPGMSGFSFVYHWLVFCNCS</sequence>
<evidence type="ECO:0000313" key="1">
    <source>
        <dbReference type="Proteomes" id="UP000887569"/>
    </source>
</evidence>
<keyword evidence="1" id="KW-1185">Reference proteome</keyword>
<reference evidence="2" key="1">
    <citation type="submission" date="2022-11" db="UniProtKB">
        <authorList>
            <consortium name="WormBaseParasite"/>
        </authorList>
    </citation>
    <scope>IDENTIFICATION</scope>
</reference>
<evidence type="ECO:0000313" key="2">
    <source>
        <dbReference type="WBParaSite" id="PgR024_g033_t02"/>
    </source>
</evidence>
<proteinExistence type="predicted"/>
<accession>A0A915B223</accession>
<protein>
    <submittedName>
        <fullName evidence="2">Uncharacterized protein</fullName>
    </submittedName>
</protein>
<dbReference type="WBParaSite" id="PgR024_g033_t02">
    <property type="protein sequence ID" value="PgR024_g033_t02"/>
    <property type="gene ID" value="PgR024_g033"/>
</dbReference>
<name>A0A915B223_PARUN</name>
<dbReference type="Proteomes" id="UP000887569">
    <property type="component" value="Unplaced"/>
</dbReference>